<name>A0A7W6KD83_9SPHI</name>
<dbReference type="PANTHER" id="PTHR40980:SF4">
    <property type="entry name" value="TONB-DEPENDENT RECEPTOR-LIKE BETA-BARREL DOMAIN-CONTAINING PROTEIN"/>
    <property type="match status" value="1"/>
</dbReference>
<dbReference type="Gene3D" id="2.60.40.1120">
    <property type="entry name" value="Carboxypeptidase-like, regulatory domain"/>
    <property type="match status" value="1"/>
</dbReference>
<dbReference type="GO" id="GO:0009279">
    <property type="term" value="C:cell outer membrane"/>
    <property type="evidence" value="ECO:0007669"/>
    <property type="project" value="UniProtKB-SubCell"/>
</dbReference>
<evidence type="ECO:0000313" key="8">
    <source>
        <dbReference type="Proteomes" id="UP000642938"/>
    </source>
</evidence>
<proteinExistence type="predicted"/>
<comment type="caution">
    <text evidence="6">The sequence shown here is derived from an EMBL/GenBank/DDBJ whole genome shotgun (WGS) entry which is preliminary data.</text>
</comment>
<evidence type="ECO:0000313" key="5">
    <source>
        <dbReference type="EMBL" id="GGH13090.1"/>
    </source>
</evidence>
<reference evidence="8" key="2">
    <citation type="journal article" date="2019" name="Int. J. Syst. Evol. Microbiol.">
        <title>The Global Catalogue of Microorganisms (GCM) 10K type strain sequencing project: providing services to taxonomists for standard genome sequencing and annotation.</title>
        <authorList>
            <consortium name="The Broad Institute Genomics Platform"/>
            <consortium name="The Broad Institute Genome Sequencing Center for Infectious Disease"/>
            <person name="Wu L."/>
            <person name="Ma J."/>
        </authorList>
    </citation>
    <scope>NUCLEOTIDE SEQUENCE [LARGE SCALE GENOMIC DNA]</scope>
    <source>
        <strain evidence="8">CGMCC 1.15287</strain>
    </source>
</reference>
<dbReference type="Pfam" id="PF14905">
    <property type="entry name" value="OMP_b-brl_3"/>
    <property type="match status" value="1"/>
</dbReference>
<feature type="domain" description="Outer membrane protein beta-barrel" evidence="4">
    <location>
        <begin position="358"/>
        <end position="752"/>
    </location>
</feature>
<dbReference type="SUPFAM" id="SSF56935">
    <property type="entry name" value="Porins"/>
    <property type="match status" value="1"/>
</dbReference>
<dbReference type="EMBL" id="JACIEF010000003">
    <property type="protein sequence ID" value="MBB4109589.1"/>
    <property type="molecule type" value="Genomic_DNA"/>
</dbReference>
<dbReference type="AlphaFoldDB" id="A0A7W6KD83"/>
<comment type="subcellular location">
    <subcellularLocation>
        <location evidence="1">Cell outer membrane</location>
    </subcellularLocation>
</comment>
<evidence type="ECO:0000259" key="4">
    <source>
        <dbReference type="Pfam" id="PF14905"/>
    </source>
</evidence>
<reference evidence="5" key="4">
    <citation type="submission" date="2024-05" db="EMBL/GenBank/DDBJ databases">
        <authorList>
            <person name="Sun Q."/>
            <person name="Zhou Y."/>
        </authorList>
    </citation>
    <scope>NUCLEOTIDE SEQUENCE</scope>
    <source>
        <strain evidence="5">CGMCC 1.15287</strain>
    </source>
</reference>
<dbReference type="InterPro" id="IPR036942">
    <property type="entry name" value="Beta-barrel_TonB_sf"/>
</dbReference>
<dbReference type="PANTHER" id="PTHR40980">
    <property type="entry name" value="PLUG DOMAIN-CONTAINING PROTEIN"/>
    <property type="match status" value="1"/>
</dbReference>
<accession>A0A7W6KD83</accession>
<organism evidence="6 7">
    <name type="scientific">Pedobacter zeae</name>
    <dbReference type="NCBI Taxonomy" id="1737356"/>
    <lineage>
        <taxon>Bacteria</taxon>
        <taxon>Pseudomonadati</taxon>
        <taxon>Bacteroidota</taxon>
        <taxon>Sphingobacteriia</taxon>
        <taxon>Sphingobacteriales</taxon>
        <taxon>Sphingobacteriaceae</taxon>
        <taxon>Pedobacter</taxon>
    </lineage>
</organism>
<dbReference type="Proteomes" id="UP000642938">
    <property type="component" value="Unassembled WGS sequence"/>
</dbReference>
<reference evidence="5" key="1">
    <citation type="journal article" date="2014" name="Int. J. Syst. Evol. Microbiol.">
        <title>Complete genome of a new Firmicutes species belonging to the dominant human colonic microbiota ('Ruminococcus bicirculans') reveals two chromosomes and a selective capacity to utilize plant glucans.</title>
        <authorList>
            <consortium name="NISC Comparative Sequencing Program"/>
            <person name="Wegmann U."/>
            <person name="Louis P."/>
            <person name="Goesmann A."/>
            <person name="Henrissat B."/>
            <person name="Duncan S.H."/>
            <person name="Flint H.J."/>
        </authorList>
    </citation>
    <scope>NUCLEOTIDE SEQUENCE</scope>
    <source>
        <strain evidence="5">CGMCC 1.15287</strain>
    </source>
</reference>
<evidence type="ECO:0000313" key="6">
    <source>
        <dbReference type="EMBL" id="MBB4109589.1"/>
    </source>
</evidence>
<keyword evidence="2" id="KW-0472">Membrane</keyword>
<dbReference type="Pfam" id="PF13620">
    <property type="entry name" value="CarboxypepD_reg"/>
    <property type="match status" value="1"/>
</dbReference>
<dbReference type="Gene3D" id="2.40.170.20">
    <property type="entry name" value="TonB-dependent receptor, beta-barrel domain"/>
    <property type="match status" value="1"/>
</dbReference>
<keyword evidence="8" id="KW-1185">Reference proteome</keyword>
<dbReference type="RefSeq" id="WP_183766710.1">
    <property type="nucleotide sequence ID" value="NZ_BMHZ01000003.1"/>
</dbReference>
<protein>
    <submittedName>
        <fullName evidence="6">Outer membrane receptor protein involved in Fe transport</fullName>
    </submittedName>
    <submittedName>
        <fullName evidence="5">TonB-dependent receptor</fullName>
    </submittedName>
</protein>
<keyword evidence="6" id="KW-0675">Receptor</keyword>
<gene>
    <name evidence="5" type="ORF">GCM10007422_33480</name>
    <name evidence="6" type="ORF">GGQ60_003598</name>
</gene>
<dbReference type="EMBL" id="BMHZ01000003">
    <property type="protein sequence ID" value="GGH13090.1"/>
    <property type="molecule type" value="Genomic_DNA"/>
</dbReference>
<dbReference type="Proteomes" id="UP000532273">
    <property type="component" value="Unassembled WGS sequence"/>
</dbReference>
<evidence type="ECO:0000313" key="7">
    <source>
        <dbReference type="Proteomes" id="UP000532273"/>
    </source>
</evidence>
<dbReference type="InterPro" id="IPR041700">
    <property type="entry name" value="OMP_b-brl_3"/>
</dbReference>
<dbReference type="SUPFAM" id="SSF49478">
    <property type="entry name" value="Cna protein B-type domain"/>
    <property type="match status" value="1"/>
</dbReference>
<sequence length="775" mass="87313">MTLLTRAQTFKVSGKVIENNKQKGLDYASVTLLQLPDSAVIGTRYSNQQGIFEFQSIKPGKYTVLASYLGYESAKSASFEIVYADFMVPALILSSSAGRLKEVTIKGSRPLLERKIDRIVFNLENSIAAKGTDLTQALALTPMVRVDESGISLIGKGGVAVMINERMIQLRGNDLINYLKSLRSDDIEKIEVITTPPAKYEAQGNSGLINIVVKSNPNLGWSGNFSPSFVQNTYSSYANNLNLNYQSQKLSSSVKLRQYHRLSHIEEQTNNLGVNSILSSDPRKTISDGVGVNLSLDYKAGKKANLGLIYDLGKTSSDMNIDNVTVYQTKGLTDSVLRTVSHNENPNLNQTLSLYYDQKLDSLGKKLSTGFNFFATQPEITNNFQTSSDQTGQTYRVRNFNAIKNNVWSAQADLALPYKWASIETGLKFINFDNNAEMAYANFIQNVFQVDPLKSNQFEYNEKNMAGYISLEKDLSKKWTAKAGLRYEYTWLDGYSPTIDLRSQSEYGKLFPTIYLSYKPNPKNTFSINYSKRINRPSLRAINPAKFYSNPYTYYTGNPFLKPSYNHNIELSYLRGNLSFTAYGQKLVNGYGYVVEVKDAFKIVNAYNYLTQYNVGLTVSLNQKIFPWWENSSYASYSFSTAESVLTQVLTQSGSAFFYSTNNTFKTSRQTSAFVNFRQSLSSRQGNMYYEGRYVLSGGARVTFAEDKFQVNASVNDILKGDLERNRLYFAGAVQYGSTYYDTRSFNLNFTYTFGKSKVKGSQKQVNFRETQRAN</sequence>
<keyword evidence="3" id="KW-0998">Cell outer membrane</keyword>
<evidence type="ECO:0000256" key="3">
    <source>
        <dbReference type="ARBA" id="ARBA00023237"/>
    </source>
</evidence>
<evidence type="ECO:0000256" key="1">
    <source>
        <dbReference type="ARBA" id="ARBA00004442"/>
    </source>
</evidence>
<reference evidence="6 7" key="3">
    <citation type="submission" date="2020-08" db="EMBL/GenBank/DDBJ databases">
        <title>Genomic Encyclopedia of Type Strains, Phase IV (KMG-IV): sequencing the most valuable type-strain genomes for metagenomic binning, comparative biology and taxonomic classification.</title>
        <authorList>
            <person name="Goeker M."/>
        </authorList>
    </citation>
    <scope>NUCLEOTIDE SEQUENCE [LARGE SCALE GENOMIC DNA]</scope>
    <source>
        <strain evidence="6 7">DSM 100774</strain>
    </source>
</reference>
<evidence type="ECO:0000256" key="2">
    <source>
        <dbReference type="ARBA" id="ARBA00023136"/>
    </source>
</evidence>